<feature type="region of interest" description="Disordered" evidence="4">
    <location>
        <begin position="125"/>
        <end position="169"/>
    </location>
</feature>
<sequence length="169" mass="19477">MLNTIMIQGNLTRAPEFRFLQKSNIALAKITICNNKYFNNSNNEKTQKTCFIECELWGRLAEIANQYLQKGDKVSLVGELCQSVWQDESTGQMRSKHYIKVNELDLPAKKGQTPAQELSNNTENYVDMPQQEQEQPQPQAQNFDNLRPGDNWDKAIVDDNFPNDDDMPF</sequence>
<dbReference type="PIRSF" id="PIRSF002070">
    <property type="entry name" value="SSB"/>
    <property type="match status" value="1"/>
</dbReference>
<dbReference type="HAMAP" id="MF_00984">
    <property type="entry name" value="SSB"/>
    <property type="match status" value="1"/>
</dbReference>
<dbReference type="NCBIfam" id="TIGR00621">
    <property type="entry name" value="ssb"/>
    <property type="match status" value="1"/>
</dbReference>
<dbReference type="GO" id="GO:0006260">
    <property type="term" value="P:DNA replication"/>
    <property type="evidence" value="ECO:0007669"/>
    <property type="project" value="InterPro"/>
</dbReference>
<dbReference type="GO" id="GO:0009295">
    <property type="term" value="C:nucleoid"/>
    <property type="evidence" value="ECO:0007669"/>
    <property type="project" value="TreeGrafter"/>
</dbReference>
<dbReference type="Proteomes" id="UP000509414">
    <property type="component" value="Chromosome"/>
</dbReference>
<reference evidence="5 6" key="1">
    <citation type="submission" date="2020-02" db="EMBL/GenBank/DDBJ databases">
        <title>Complete genome sequence of the novel Campylobacter species Candidatus Campylobacter infans.</title>
        <authorList>
            <person name="Duim B."/>
            <person name="Zomer A."/>
            <person name="van der Graaf L."/>
            <person name="Wagenaar J."/>
        </authorList>
    </citation>
    <scope>NUCLEOTIDE SEQUENCE [LARGE SCALE GENOMIC DNA]</scope>
    <source>
        <strain evidence="5 6">19S00001</strain>
    </source>
</reference>
<dbReference type="CDD" id="cd04496">
    <property type="entry name" value="SSB_OBF"/>
    <property type="match status" value="1"/>
</dbReference>
<evidence type="ECO:0000256" key="2">
    <source>
        <dbReference type="HAMAP-Rule" id="MF_00984"/>
    </source>
</evidence>
<accession>A0A7H9CIG1</accession>
<dbReference type="PANTHER" id="PTHR10302">
    <property type="entry name" value="SINGLE-STRANDED DNA-BINDING PROTEIN"/>
    <property type="match status" value="1"/>
</dbReference>
<comment type="caution">
    <text evidence="2">Lacks conserved residue(s) required for the propagation of feature annotation.</text>
</comment>
<dbReference type="GO" id="GO:0003697">
    <property type="term" value="F:single-stranded DNA binding"/>
    <property type="evidence" value="ECO:0007669"/>
    <property type="project" value="UniProtKB-UniRule"/>
</dbReference>
<dbReference type="PANTHER" id="PTHR10302:SF27">
    <property type="entry name" value="SINGLE-STRANDED DNA-BINDING PROTEIN"/>
    <property type="match status" value="1"/>
</dbReference>
<dbReference type="Pfam" id="PF00436">
    <property type="entry name" value="SSB"/>
    <property type="match status" value="1"/>
</dbReference>
<keyword evidence="1 2" id="KW-0238">DNA-binding</keyword>
<evidence type="ECO:0000313" key="5">
    <source>
        <dbReference type="EMBL" id="QLI05155.1"/>
    </source>
</evidence>
<evidence type="ECO:0000256" key="4">
    <source>
        <dbReference type="SAM" id="MobiDB-lite"/>
    </source>
</evidence>
<dbReference type="AlphaFoldDB" id="A0A7H9CIG1"/>
<dbReference type="EMBL" id="CP049075">
    <property type="protein sequence ID" value="QLI05155.1"/>
    <property type="molecule type" value="Genomic_DNA"/>
</dbReference>
<feature type="compositionally biased region" description="Low complexity" evidence="4">
    <location>
        <begin position="129"/>
        <end position="141"/>
    </location>
</feature>
<dbReference type="InterPro" id="IPR000424">
    <property type="entry name" value="Primosome_PriB/ssb"/>
</dbReference>
<name>A0A7H9CIG1_9BACT</name>
<dbReference type="RefSeq" id="WP_179975722.1">
    <property type="nucleotide sequence ID" value="NZ_CP049075.1"/>
</dbReference>
<dbReference type="InterPro" id="IPR011344">
    <property type="entry name" value="ssDNA-bd"/>
</dbReference>
<organism evidence="5 6">
    <name type="scientific">Candidatus Campylobacter infans</name>
    <dbReference type="NCBI Taxonomy" id="2561898"/>
    <lineage>
        <taxon>Bacteria</taxon>
        <taxon>Pseudomonadati</taxon>
        <taxon>Campylobacterota</taxon>
        <taxon>Epsilonproteobacteria</taxon>
        <taxon>Campylobacterales</taxon>
        <taxon>Campylobacteraceae</taxon>
        <taxon>Campylobacter</taxon>
    </lineage>
</organism>
<evidence type="ECO:0000256" key="1">
    <source>
        <dbReference type="ARBA" id="ARBA00023125"/>
    </source>
</evidence>
<gene>
    <name evidence="5" type="ORF">CINF_0633</name>
</gene>
<proteinExistence type="inferred from homology"/>
<protein>
    <recommendedName>
        <fullName evidence="2 3">Single-stranded DNA-binding protein</fullName>
        <shortName evidence="2">SSB</shortName>
    </recommendedName>
</protein>
<keyword evidence="6" id="KW-1185">Reference proteome</keyword>
<comment type="subunit">
    <text evidence="2">Homotetramer.</text>
</comment>
<dbReference type="SUPFAM" id="SSF50249">
    <property type="entry name" value="Nucleic acid-binding proteins"/>
    <property type="match status" value="1"/>
</dbReference>
<dbReference type="InterPro" id="IPR012340">
    <property type="entry name" value="NA-bd_OB-fold"/>
</dbReference>
<evidence type="ECO:0000256" key="3">
    <source>
        <dbReference type="PIRNR" id="PIRNR002070"/>
    </source>
</evidence>
<dbReference type="KEGG" id="cinf:CINF_0633"/>
<evidence type="ECO:0000313" key="6">
    <source>
        <dbReference type="Proteomes" id="UP000509414"/>
    </source>
</evidence>
<dbReference type="PROSITE" id="PS50935">
    <property type="entry name" value="SSB"/>
    <property type="match status" value="1"/>
</dbReference>
<dbReference type="Gene3D" id="2.40.50.140">
    <property type="entry name" value="Nucleic acid-binding proteins"/>
    <property type="match status" value="1"/>
</dbReference>